<evidence type="ECO:0000313" key="1">
    <source>
        <dbReference type="EMBL" id="MDQ0177482.1"/>
    </source>
</evidence>
<dbReference type="EMBL" id="JAUSTT010000023">
    <property type="protein sequence ID" value="MDQ0177482.1"/>
    <property type="molecule type" value="Genomic_DNA"/>
</dbReference>
<gene>
    <name evidence="1" type="ORF">J2S08_003362</name>
</gene>
<evidence type="ECO:0000313" key="2">
    <source>
        <dbReference type="Proteomes" id="UP001223586"/>
    </source>
</evidence>
<dbReference type="InterPro" id="IPR009061">
    <property type="entry name" value="DNA-bd_dom_put_sf"/>
</dbReference>
<reference evidence="1 2" key="1">
    <citation type="submission" date="2023-07" db="EMBL/GenBank/DDBJ databases">
        <title>Genomic Encyclopedia of Type Strains, Phase IV (KMG-IV): sequencing the most valuable type-strain genomes for metagenomic binning, comparative biology and taxonomic classification.</title>
        <authorList>
            <person name="Goeker M."/>
        </authorList>
    </citation>
    <scope>NUCLEOTIDE SEQUENCE [LARGE SCALE GENOMIC DNA]</scope>
    <source>
        <strain evidence="1 2">DSM 23837</strain>
    </source>
</reference>
<keyword evidence="2" id="KW-1185">Reference proteome</keyword>
<comment type="caution">
    <text evidence="1">The sequence shown here is derived from an EMBL/GenBank/DDBJ whole genome shotgun (WGS) entry which is preliminary data.</text>
</comment>
<name>A0ABT9WX83_9BACI</name>
<dbReference type="Proteomes" id="UP001223586">
    <property type="component" value="Unassembled WGS sequence"/>
</dbReference>
<sequence>MAQVYFSSEAAKKLGIGGSTIRRYAHTLEEQGYYFERGENNARVFYEKDLLVVKEIISAISKEQLSLNHAVKQVVAKHLQNNLTPSVIGKNHSIEEFYHRIEQLESKQAQLIDITNDLATQIEKHQSWLREKIEDQDEALRDQALLVSLRTIQEEKIKKNKRFSFWHFFFKKSREA</sequence>
<dbReference type="Gene3D" id="1.10.1660.10">
    <property type="match status" value="1"/>
</dbReference>
<dbReference type="GO" id="GO:0003677">
    <property type="term" value="F:DNA binding"/>
    <property type="evidence" value="ECO:0007669"/>
    <property type="project" value="UniProtKB-KW"/>
</dbReference>
<dbReference type="SUPFAM" id="SSF46955">
    <property type="entry name" value="Putative DNA-binding domain"/>
    <property type="match status" value="1"/>
</dbReference>
<proteinExistence type="predicted"/>
<accession>A0ABT9WX83</accession>
<keyword evidence="1" id="KW-0238">DNA-binding</keyword>
<dbReference type="RefSeq" id="WP_307231510.1">
    <property type="nucleotide sequence ID" value="NZ_JAUSTT010000023.1"/>
</dbReference>
<organism evidence="1 2">
    <name type="scientific">Bacillus chungangensis</name>
    <dbReference type="NCBI Taxonomy" id="587633"/>
    <lineage>
        <taxon>Bacteria</taxon>
        <taxon>Bacillati</taxon>
        <taxon>Bacillota</taxon>
        <taxon>Bacilli</taxon>
        <taxon>Bacillales</taxon>
        <taxon>Bacillaceae</taxon>
        <taxon>Bacillus</taxon>
    </lineage>
</organism>
<protein>
    <submittedName>
        <fullName evidence="1">DNA-binding transcriptional MerR regulator</fullName>
    </submittedName>
</protein>